<dbReference type="EMBL" id="CAJNOL010000058">
    <property type="protein sequence ID" value="CAF0800547.1"/>
    <property type="molecule type" value="Genomic_DNA"/>
</dbReference>
<dbReference type="GO" id="GO:0016020">
    <property type="term" value="C:membrane"/>
    <property type="evidence" value="ECO:0007669"/>
    <property type="project" value="UniProtKB-SubCell"/>
</dbReference>
<evidence type="ECO:0000313" key="12">
    <source>
        <dbReference type="EMBL" id="CAF3674671.1"/>
    </source>
</evidence>
<dbReference type="Proteomes" id="UP000663889">
    <property type="component" value="Unassembled WGS sequence"/>
</dbReference>
<protein>
    <recommendedName>
        <fullName evidence="4">Golgin subfamily A member 7/ERF4 domain-containing protein</fullName>
    </recommendedName>
</protein>
<dbReference type="InterPro" id="IPR039735">
    <property type="entry name" value="CHIC1/2"/>
</dbReference>
<evidence type="ECO:0000256" key="3">
    <source>
        <dbReference type="SAM" id="Phobius"/>
    </source>
</evidence>
<evidence type="ECO:0000259" key="4">
    <source>
        <dbReference type="Pfam" id="PF10256"/>
    </source>
</evidence>
<evidence type="ECO:0000313" key="13">
    <source>
        <dbReference type="EMBL" id="CAF3738200.1"/>
    </source>
</evidence>
<proteinExistence type="predicted"/>
<keyword evidence="14" id="KW-1185">Reference proteome</keyword>
<dbReference type="OrthoDB" id="67682at2759"/>
<dbReference type="Proteomes" id="UP000663854">
    <property type="component" value="Unassembled WGS sequence"/>
</dbReference>
<reference evidence="5" key="1">
    <citation type="submission" date="2021-02" db="EMBL/GenBank/DDBJ databases">
        <authorList>
            <person name="Nowell W R."/>
        </authorList>
    </citation>
    <scope>NUCLEOTIDE SEQUENCE</scope>
</reference>
<gene>
    <name evidence="12" type="ORF">FNK824_LOCUS7432</name>
    <name evidence="13" type="ORF">JBS370_LOCUS11833</name>
    <name evidence="5" type="ORF">JXQ802_LOCUS3957</name>
    <name evidence="6" type="ORF">JXQ802_LOCUS4201</name>
    <name evidence="11" type="ORF">OTI717_LOCUS5678</name>
    <name evidence="7" type="ORF">PYM288_LOCUS5223</name>
    <name evidence="10" type="ORF">RFH988_LOCUS12482</name>
    <name evidence="8" type="ORF">SEV965_LOCUS1388</name>
    <name evidence="9" type="ORF">ZHD862_LOCUS5309</name>
</gene>
<dbReference type="AlphaFoldDB" id="A0A813S8K6"/>
<evidence type="ECO:0000313" key="6">
    <source>
        <dbReference type="EMBL" id="CAF0800547.1"/>
    </source>
</evidence>
<keyword evidence="3" id="KW-0812">Transmembrane</keyword>
<comment type="caution">
    <text evidence="5">The sequence shown here is derived from an EMBL/GenBank/DDBJ whole genome shotgun (WGS) entry which is preliminary data.</text>
</comment>
<dbReference type="EMBL" id="CAJNOU010000026">
    <property type="protein sequence ID" value="CAF0816329.1"/>
    <property type="molecule type" value="Genomic_DNA"/>
</dbReference>
<dbReference type="Proteomes" id="UP000663836">
    <property type="component" value="Unassembled WGS sequence"/>
</dbReference>
<evidence type="ECO:0000313" key="10">
    <source>
        <dbReference type="EMBL" id="CAF0968064.1"/>
    </source>
</evidence>
<dbReference type="EMBL" id="CAJNOH010000051">
    <property type="protein sequence ID" value="CAF0813678.1"/>
    <property type="molecule type" value="Genomic_DNA"/>
</dbReference>
<evidence type="ECO:0000313" key="8">
    <source>
        <dbReference type="EMBL" id="CAF0816329.1"/>
    </source>
</evidence>
<keyword evidence="2 3" id="KW-0472">Membrane</keyword>
<evidence type="ECO:0000256" key="1">
    <source>
        <dbReference type="ARBA" id="ARBA00004370"/>
    </source>
</evidence>
<name>A0A813S8K6_9BILA</name>
<dbReference type="EMBL" id="CAJNOO010000521">
    <property type="protein sequence ID" value="CAF0968064.1"/>
    <property type="molecule type" value="Genomic_DNA"/>
</dbReference>
<dbReference type="PANTHER" id="PTHR13005">
    <property type="entry name" value="CYSTEINE-RICH HYDROPHOBIC DOMAIN PROTEIN BRAIN X-LINKED PROTEIN"/>
    <property type="match status" value="1"/>
</dbReference>
<feature type="domain" description="Golgin subfamily A member 7/ERF4" evidence="4">
    <location>
        <begin position="58"/>
        <end position="146"/>
    </location>
</feature>
<evidence type="ECO:0000313" key="5">
    <source>
        <dbReference type="EMBL" id="CAF0795715.1"/>
    </source>
</evidence>
<dbReference type="EMBL" id="CAJOBD010000934">
    <property type="protein sequence ID" value="CAF3738200.1"/>
    <property type="molecule type" value="Genomic_DNA"/>
</dbReference>
<dbReference type="PANTHER" id="PTHR13005:SF4">
    <property type="entry name" value="CYSTEINE-RICH HYDROPHOBIC PROTEIN"/>
    <property type="match status" value="1"/>
</dbReference>
<dbReference type="EMBL" id="CAJNOL010000054">
    <property type="protein sequence ID" value="CAF0795715.1"/>
    <property type="molecule type" value="Genomic_DNA"/>
</dbReference>
<evidence type="ECO:0000256" key="2">
    <source>
        <dbReference type="ARBA" id="ARBA00023136"/>
    </source>
</evidence>
<dbReference type="EMBL" id="CAJOAX010000377">
    <property type="protein sequence ID" value="CAF3578370.1"/>
    <property type="molecule type" value="Genomic_DNA"/>
</dbReference>
<dbReference type="Proteomes" id="UP000663864">
    <property type="component" value="Unassembled WGS sequence"/>
</dbReference>
<accession>A0A813S8K6</accession>
<dbReference type="InterPro" id="IPR019383">
    <property type="entry name" value="Golgin_A_7/ERF4"/>
</dbReference>
<feature type="transmembrane region" description="Helical" evidence="3">
    <location>
        <begin position="95"/>
        <end position="119"/>
    </location>
</feature>
<dbReference type="Proteomes" id="UP000663823">
    <property type="component" value="Unassembled WGS sequence"/>
</dbReference>
<evidence type="ECO:0000313" key="14">
    <source>
        <dbReference type="Proteomes" id="UP000663870"/>
    </source>
</evidence>
<comment type="subcellular location">
    <subcellularLocation>
        <location evidence="1">Membrane</location>
    </subcellularLocation>
</comment>
<organism evidence="5 14">
    <name type="scientific">Rotaria sordida</name>
    <dbReference type="NCBI Taxonomy" id="392033"/>
    <lineage>
        <taxon>Eukaryota</taxon>
        <taxon>Metazoa</taxon>
        <taxon>Spiralia</taxon>
        <taxon>Gnathifera</taxon>
        <taxon>Rotifera</taxon>
        <taxon>Eurotatoria</taxon>
        <taxon>Bdelloidea</taxon>
        <taxon>Philodinida</taxon>
        <taxon>Philodinidae</taxon>
        <taxon>Rotaria</taxon>
    </lineage>
</organism>
<keyword evidence="3" id="KW-1133">Transmembrane helix</keyword>
<evidence type="ECO:0000313" key="9">
    <source>
        <dbReference type="EMBL" id="CAF0859552.1"/>
    </source>
</evidence>
<dbReference type="Proteomes" id="UP000663882">
    <property type="component" value="Unassembled WGS sequence"/>
</dbReference>
<sequence>MNEVDIIPEQNSLEISRTNQYTINDDNNDILPTYIPRLAEPIIIRGAGHVTVFALNNKFDEEYPQALTHKVSRDEYQETIKRVNLILRKNVPINFKWLLCGCICCCCTIGLSLCPVLCLNRRSKDAVSKILDWENARLYHKLGLHWHLTKQKCPNNAVQEYVLMIEFRPPLSLSHPD</sequence>
<dbReference type="EMBL" id="CAJOBE010000690">
    <property type="protein sequence ID" value="CAF3674671.1"/>
    <property type="molecule type" value="Genomic_DNA"/>
</dbReference>
<dbReference type="EMBL" id="CAJNOT010000139">
    <property type="protein sequence ID" value="CAF0859552.1"/>
    <property type="molecule type" value="Genomic_DNA"/>
</dbReference>
<dbReference type="Proteomes" id="UP000663870">
    <property type="component" value="Unassembled WGS sequence"/>
</dbReference>
<evidence type="ECO:0000313" key="7">
    <source>
        <dbReference type="EMBL" id="CAF0813678.1"/>
    </source>
</evidence>
<evidence type="ECO:0000313" key="11">
    <source>
        <dbReference type="EMBL" id="CAF3578370.1"/>
    </source>
</evidence>
<dbReference type="Pfam" id="PF10256">
    <property type="entry name" value="Erf4"/>
    <property type="match status" value="1"/>
</dbReference>
<dbReference type="Proteomes" id="UP000663874">
    <property type="component" value="Unassembled WGS sequence"/>
</dbReference>